<evidence type="ECO:0000256" key="2">
    <source>
        <dbReference type="ARBA" id="ARBA00004613"/>
    </source>
</evidence>
<name>R0IA27_EXST2</name>
<proteinExistence type="inferred from homology"/>
<feature type="signal peptide" evidence="8">
    <location>
        <begin position="1"/>
        <end position="17"/>
    </location>
</feature>
<dbReference type="eggNOG" id="ENOG502S5NX">
    <property type="taxonomic scope" value="Eukaryota"/>
</dbReference>
<dbReference type="SMR" id="R0IA27"/>
<dbReference type="InterPro" id="IPR036423">
    <property type="entry name" value="SOD-like_Cu/Zn_dom_sf"/>
</dbReference>
<keyword evidence="6" id="KW-0049">Antioxidant</keyword>
<dbReference type="GO" id="GO:0046872">
    <property type="term" value="F:metal ion binding"/>
    <property type="evidence" value="ECO:0007669"/>
    <property type="project" value="InterPro"/>
</dbReference>
<dbReference type="GO" id="GO:0004784">
    <property type="term" value="F:superoxide dismutase activity"/>
    <property type="evidence" value="ECO:0007669"/>
    <property type="project" value="UniProtKB-EC"/>
</dbReference>
<dbReference type="Gene3D" id="2.60.40.200">
    <property type="entry name" value="Superoxide dismutase, copper/zinc binding domain"/>
    <property type="match status" value="1"/>
</dbReference>
<evidence type="ECO:0000256" key="5">
    <source>
        <dbReference type="ARBA" id="ARBA00022525"/>
    </source>
</evidence>
<dbReference type="GeneID" id="19406280"/>
<reference evidence="9 10" key="1">
    <citation type="journal article" date="2012" name="PLoS Pathog.">
        <title>Diverse lifestyles and strategies of plant pathogenesis encoded in the genomes of eighteen Dothideomycetes fungi.</title>
        <authorList>
            <person name="Ohm R.A."/>
            <person name="Feau N."/>
            <person name="Henrissat B."/>
            <person name="Schoch C.L."/>
            <person name="Horwitz B.A."/>
            <person name="Barry K.W."/>
            <person name="Condon B.J."/>
            <person name="Copeland A.C."/>
            <person name="Dhillon B."/>
            <person name="Glaser F."/>
            <person name="Hesse C.N."/>
            <person name="Kosti I."/>
            <person name="LaButti K."/>
            <person name="Lindquist E.A."/>
            <person name="Lucas S."/>
            <person name="Salamov A.A."/>
            <person name="Bradshaw R.E."/>
            <person name="Ciuffetti L."/>
            <person name="Hamelin R.C."/>
            <person name="Kema G.H.J."/>
            <person name="Lawrence C."/>
            <person name="Scott J.A."/>
            <person name="Spatafora J.W."/>
            <person name="Turgeon B.G."/>
            <person name="de Wit P.J.G.M."/>
            <person name="Zhong S."/>
            <person name="Goodwin S.B."/>
            <person name="Grigoriev I.V."/>
        </authorList>
    </citation>
    <scope>NUCLEOTIDE SEQUENCE [LARGE SCALE GENOMIC DNA]</scope>
    <source>
        <strain evidence="10">28A</strain>
    </source>
</reference>
<comment type="similarity">
    <text evidence="3">Belongs to the Cu-Zn superoxide dismutase family.</text>
</comment>
<accession>R0IA27</accession>
<evidence type="ECO:0000256" key="6">
    <source>
        <dbReference type="ARBA" id="ARBA00022862"/>
    </source>
</evidence>
<dbReference type="FunFam" id="2.60.40.200:FF:000007">
    <property type="entry name" value="Cell surface Cu-only superoxide dismutase 5"/>
    <property type="match status" value="1"/>
</dbReference>
<keyword evidence="8" id="KW-0732">Signal</keyword>
<evidence type="ECO:0000256" key="8">
    <source>
        <dbReference type="SAM" id="SignalP"/>
    </source>
</evidence>
<comment type="catalytic activity">
    <reaction evidence="7">
        <text>2 superoxide + 2 H(+) = H2O2 + O2</text>
        <dbReference type="Rhea" id="RHEA:20696"/>
        <dbReference type="ChEBI" id="CHEBI:15378"/>
        <dbReference type="ChEBI" id="CHEBI:15379"/>
        <dbReference type="ChEBI" id="CHEBI:16240"/>
        <dbReference type="ChEBI" id="CHEBI:18421"/>
        <dbReference type="EC" id="1.15.1.1"/>
    </reaction>
</comment>
<keyword evidence="10" id="KW-1185">Reference proteome</keyword>
<dbReference type="AlphaFoldDB" id="R0IA27"/>
<dbReference type="EC" id="1.15.1.1" evidence="4"/>
<evidence type="ECO:0000256" key="7">
    <source>
        <dbReference type="ARBA" id="ARBA00049204"/>
    </source>
</evidence>
<evidence type="ECO:0000256" key="1">
    <source>
        <dbReference type="ARBA" id="ARBA00004196"/>
    </source>
</evidence>
<dbReference type="EMBL" id="KB908855">
    <property type="protein sequence ID" value="EOA82166.1"/>
    <property type="molecule type" value="Genomic_DNA"/>
</dbReference>
<dbReference type="STRING" id="671987.R0IA27"/>
<evidence type="ECO:0000313" key="9">
    <source>
        <dbReference type="EMBL" id="EOA82166.1"/>
    </source>
</evidence>
<gene>
    <name evidence="9" type="ORF">SETTUDRAFT_97015</name>
</gene>
<reference evidence="9 10" key="2">
    <citation type="journal article" date="2013" name="PLoS Genet.">
        <title>Comparative genome structure, secondary metabolite, and effector coding capacity across Cochliobolus pathogens.</title>
        <authorList>
            <person name="Condon B.J."/>
            <person name="Leng Y."/>
            <person name="Wu D."/>
            <person name="Bushley K.E."/>
            <person name="Ohm R.A."/>
            <person name="Otillar R."/>
            <person name="Martin J."/>
            <person name="Schackwitz W."/>
            <person name="Grimwood J."/>
            <person name="MohdZainudin N."/>
            <person name="Xue C."/>
            <person name="Wang R."/>
            <person name="Manning V.A."/>
            <person name="Dhillon B."/>
            <person name="Tu Z.J."/>
            <person name="Steffenson B.J."/>
            <person name="Salamov A."/>
            <person name="Sun H."/>
            <person name="Lowry S."/>
            <person name="LaButti K."/>
            <person name="Han J."/>
            <person name="Copeland A."/>
            <person name="Lindquist E."/>
            <person name="Barry K."/>
            <person name="Schmutz J."/>
            <person name="Baker S.E."/>
            <person name="Ciuffetti L.M."/>
            <person name="Grigoriev I.V."/>
            <person name="Zhong S."/>
            <person name="Turgeon B.G."/>
        </authorList>
    </citation>
    <scope>NUCLEOTIDE SEQUENCE [LARGE SCALE GENOMIC DNA]</scope>
    <source>
        <strain evidence="10">28A</strain>
    </source>
</reference>
<dbReference type="RefSeq" id="XP_008030459.1">
    <property type="nucleotide sequence ID" value="XM_008032268.1"/>
</dbReference>
<dbReference type="GO" id="GO:0005576">
    <property type="term" value="C:extracellular region"/>
    <property type="evidence" value="ECO:0007669"/>
    <property type="project" value="UniProtKB-SubCell"/>
</dbReference>
<evidence type="ECO:0000256" key="3">
    <source>
        <dbReference type="ARBA" id="ARBA00010457"/>
    </source>
</evidence>
<protein>
    <recommendedName>
        <fullName evidence="4">superoxide dismutase</fullName>
        <ecNumber evidence="4">1.15.1.1</ecNumber>
    </recommendedName>
</protein>
<dbReference type="Proteomes" id="UP000016935">
    <property type="component" value="Unassembled WGS sequence"/>
</dbReference>
<dbReference type="OrthoDB" id="159229at2759"/>
<sequence>MLVSLVSLLAAASAVTAQTSNAPVTTDNPAGAKYVATLPTKDGSSLAGSIEGSTADGGKGVRFNVHFSGLPATGGPFMYHIHAKPVPADGNCTGAGAHLDPYHYGEDKKCDASKPEICQTGDLSGKYGTFEGNTFAASYVDLYSSTSPSDPAFFGGVSFVLHLANKTRIGCANFHLVSDGETSSSASSSPGYPTGSMPVPIASTPVPVSTPASAGYAMPTGYPIGNGTVVAPSPTASSPFHSSSPRPSEFPGAAPKLACSAGVLLAAAAAAAAFIF</sequence>
<feature type="chain" id="PRO_5004342242" description="superoxide dismutase" evidence="8">
    <location>
        <begin position="18"/>
        <end position="276"/>
    </location>
</feature>
<comment type="subcellular location">
    <subcellularLocation>
        <location evidence="1">Cell envelope</location>
    </subcellularLocation>
    <subcellularLocation>
        <location evidence="2">Secreted</location>
    </subcellularLocation>
</comment>
<dbReference type="HOGENOM" id="CLU_063073_0_0_1"/>
<dbReference type="SUPFAM" id="SSF49329">
    <property type="entry name" value="Cu,Zn superoxide dismutase-like"/>
    <property type="match status" value="1"/>
</dbReference>
<evidence type="ECO:0000256" key="4">
    <source>
        <dbReference type="ARBA" id="ARBA00012682"/>
    </source>
</evidence>
<keyword evidence="5" id="KW-0964">Secreted</keyword>
<organism evidence="9 10">
    <name type="scientific">Exserohilum turcicum (strain 28A)</name>
    <name type="common">Northern leaf blight fungus</name>
    <name type="synonym">Setosphaeria turcica</name>
    <dbReference type="NCBI Taxonomy" id="671987"/>
    <lineage>
        <taxon>Eukaryota</taxon>
        <taxon>Fungi</taxon>
        <taxon>Dikarya</taxon>
        <taxon>Ascomycota</taxon>
        <taxon>Pezizomycotina</taxon>
        <taxon>Dothideomycetes</taxon>
        <taxon>Pleosporomycetidae</taxon>
        <taxon>Pleosporales</taxon>
        <taxon>Pleosporineae</taxon>
        <taxon>Pleosporaceae</taxon>
        <taxon>Exserohilum</taxon>
    </lineage>
</organism>
<evidence type="ECO:0000313" key="10">
    <source>
        <dbReference type="Proteomes" id="UP000016935"/>
    </source>
</evidence>